<organism evidence="2 3">
    <name type="scientific">Cyphomyrmex costatus</name>
    <dbReference type="NCBI Taxonomy" id="456900"/>
    <lineage>
        <taxon>Eukaryota</taxon>
        <taxon>Metazoa</taxon>
        <taxon>Ecdysozoa</taxon>
        <taxon>Arthropoda</taxon>
        <taxon>Hexapoda</taxon>
        <taxon>Insecta</taxon>
        <taxon>Pterygota</taxon>
        <taxon>Neoptera</taxon>
        <taxon>Endopterygota</taxon>
        <taxon>Hymenoptera</taxon>
        <taxon>Apocrita</taxon>
        <taxon>Aculeata</taxon>
        <taxon>Formicoidea</taxon>
        <taxon>Formicidae</taxon>
        <taxon>Myrmicinae</taxon>
        <taxon>Cyphomyrmex</taxon>
    </lineage>
</organism>
<feature type="compositionally biased region" description="Low complexity" evidence="1">
    <location>
        <begin position="116"/>
        <end position="132"/>
    </location>
</feature>
<evidence type="ECO:0000256" key="1">
    <source>
        <dbReference type="SAM" id="MobiDB-lite"/>
    </source>
</evidence>
<feature type="region of interest" description="Disordered" evidence="1">
    <location>
        <begin position="114"/>
        <end position="154"/>
    </location>
</feature>
<protein>
    <submittedName>
        <fullName evidence="2">Uncharacterized protein</fullName>
    </submittedName>
</protein>
<accession>A0A195C4P8</accession>
<gene>
    <name evidence="2" type="ORF">ALC62_13700</name>
</gene>
<keyword evidence="3" id="KW-1185">Reference proteome</keyword>
<evidence type="ECO:0000313" key="2">
    <source>
        <dbReference type="EMBL" id="KYM95585.1"/>
    </source>
</evidence>
<dbReference type="EMBL" id="KQ978287">
    <property type="protein sequence ID" value="KYM95585.1"/>
    <property type="molecule type" value="Genomic_DNA"/>
</dbReference>
<proteinExistence type="predicted"/>
<sequence>MPVIEELMRAACGRIVPHRGFARFPIALSRAYNSCAQLIETGEPAADIFKNGRSDDVAKDRPRHPDVDKKGQELRERSGFLSGSVEDDQKVLTAYHGWPTWFFRPDLPLGTPLPTSHVPNSSNVPTSSPLPSRTHLDVPKGPEPPSNSNKVHGQTPTICTVSVTFDYLRFDSTN</sequence>
<dbReference type="AlphaFoldDB" id="A0A195C4P8"/>
<reference evidence="2 3" key="1">
    <citation type="submission" date="2016-03" db="EMBL/GenBank/DDBJ databases">
        <title>Cyphomyrmex costatus WGS genome.</title>
        <authorList>
            <person name="Nygaard S."/>
            <person name="Hu H."/>
            <person name="Boomsma J."/>
            <person name="Zhang G."/>
        </authorList>
    </citation>
    <scope>NUCLEOTIDE SEQUENCE [LARGE SCALE GENOMIC DNA]</scope>
    <source>
        <strain evidence="2">MS0001</strain>
        <tissue evidence="2">Whole body</tissue>
    </source>
</reference>
<name>A0A195C4P8_9HYME</name>
<feature type="compositionally biased region" description="Basic and acidic residues" evidence="1">
    <location>
        <begin position="50"/>
        <end position="78"/>
    </location>
</feature>
<dbReference type="Proteomes" id="UP000078542">
    <property type="component" value="Unassembled WGS sequence"/>
</dbReference>
<feature type="region of interest" description="Disordered" evidence="1">
    <location>
        <begin position="48"/>
        <end position="83"/>
    </location>
</feature>
<evidence type="ECO:0000313" key="3">
    <source>
        <dbReference type="Proteomes" id="UP000078542"/>
    </source>
</evidence>